<dbReference type="EMBL" id="VUMG01000002">
    <property type="protein sequence ID" value="MSS45294.1"/>
    <property type="molecule type" value="Genomic_DNA"/>
</dbReference>
<name>A0A7K0J5T2_9ACTN</name>
<protein>
    <recommendedName>
        <fullName evidence="3">DUF3168 domain-containing protein</fullName>
    </recommendedName>
</protein>
<accession>A0A7K0J5T2</accession>
<keyword evidence="2" id="KW-1185">Reference proteome</keyword>
<dbReference type="Proteomes" id="UP000466104">
    <property type="component" value="Unassembled WGS sequence"/>
</dbReference>
<gene>
    <name evidence="1" type="ORF">FYJ43_04380</name>
</gene>
<sequence length="123" mass="13520">MSDPTAPIMDALETVCPTVLDSRVSDAPQEPWLLVDADPGTLSTTLGSRPLATIPVRIMTVNNNPAGCRLLATKARDILDGLRIDGYRLTHRDTGPVLEDRNDPSNYRWSCTQTFTLTARRTP</sequence>
<dbReference type="RefSeq" id="WP_154562408.1">
    <property type="nucleotide sequence ID" value="NZ_VUMG01000002.1"/>
</dbReference>
<evidence type="ECO:0000313" key="1">
    <source>
        <dbReference type="EMBL" id="MSS45294.1"/>
    </source>
</evidence>
<dbReference type="AlphaFoldDB" id="A0A7K0J5T2"/>
<proteinExistence type="predicted"/>
<evidence type="ECO:0008006" key="3">
    <source>
        <dbReference type="Google" id="ProtNLM"/>
    </source>
</evidence>
<evidence type="ECO:0000313" key="2">
    <source>
        <dbReference type="Proteomes" id="UP000466104"/>
    </source>
</evidence>
<organism evidence="1 2">
    <name type="scientific">Cutibacterium porci</name>
    <dbReference type="NCBI Taxonomy" id="2605781"/>
    <lineage>
        <taxon>Bacteria</taxon>
        <taxon>Bacillati</taxon>
        <taxon>Actinomycetota</taxon>
        <taxon>Actinomycetes</taxon>
        <taxon>Propionibacteriales</taxon>
        <taxon>Propionibacteriaceae</taxon>
        <taxon>Cutibacterium</taxon>
    </lineage>
</organism>
<reference evidence="1 2" key="1">
    <citation type="submission" date="2019-08" db="EMBL/GenBank/DDBJ databases">
        <title>In-depth cultivation of the pig gut microbiome towards novel bacterial diversity and tailored functional studies.</title>
        <authorList>
            <person name="Wylensek D."/>
            <person name="Hitch T.C.A."/>
            <person name="Clavel T."/>
        </authorList>
    </citation>
    <scope>NUCLEOTIDE SEQUENCE [LARGE SCALE GENOMIC DNA]</scope>
    <source>
        <strain evidence="1 2">WCA-380-WT-3A</strain>
    </source>
</reference>
<comment type="caution">
    <text evidence="1">The sequence shown here is derived from an EMBL/GenBank/DDBJ whole genome shotgun (WGS) entry which is preliminary data.</text>
</comment>